<dbReference type="PANTHER" id="PTHR42756">
    <property type="entry name" value="TRANSCRIPTIONAL REGULATOR, MARR"/>
    <property type="match status" value="1"/>
</dbReference>
<evidence type="ECO:0000256" key="1">
    <source>
        <dbReference type="ARBA" id="ARBA00023015"/>
    </source>
</evidence>
<dbReference type="InterPro" id="IPR036390">
    <property type="entry name" value="WH_DNA-bd_sf"/>
</dbReference>
<evidence type="ECO:0000313" key="5">
    <source>
        <dbReference type="EMBL" id="SHM61926.1"/>
    </source>
</evidence>
<dbReference type="Proteomes" id="UP000184420">
    <property type="component" value="Unassembled WGS sequence"/>
</dbReference>
<evidence type="ECO:0000256" key="2">
    <source>
        <dbReference type="ARBA" id="ARBA00023125"/>
    </source>
</evidence>
<dbReference type="STRING" id="1419482.SAMN05444266_109214"/>
<feature type="domain" description="HTH marR-type" evidence="4">
    <location>
        <begin position="1"/>
        <end position="136"/>
    </location>
</feature>
<keyword evidence="1" id="KW-0805">Transcription regulation</keyword>
<keyword evidence="6" id="KW-1185">Reference proteome</keyword>
<dbReference type="PROSITE" id="PS50995">
    <property type="entry name" value="HTH_MARR_2"/>
    <property type="match status" value="1"/>
</dbReference>
<dbReference type="SUPFAM" id="SSF46785">
    <property type="entry name" value="Winged helix' DNA-binding domain"/>
    <property type="match status" value="1"/>
</dbReference>
<sequence>MKTVIDKFRDFNRYYTRILGLLDDHLLNSPYSLVEARILYEIHQQGPVSASQILSEVNMDKGYLSKVLKQFAKSRLISKQRSGEDARVSLISLTAKGLKSFHALNAASHEQIEQLISNLNKQQQHQLIAHMEGIRKLLSVPAPPKDS</sequence>
<dbReference type="GO" id="GO:0003700">
    <property type="term" value="F:DNA-binding transcription factor activity"/>
    <property type="evidence" value="ECO:0007669"/>
    <property type="project" value="InterPro"/>
</dbReference>
<dbReference type="SMART" id="SM00347">
    <property type="entry name" value="HTH_MARR"/>
    <property type="match status" value="1"/>
</dbReference>
<evidence type="ECO:0000313" key="6">
    <source>
        <dbReference type="Proteomes" id="UP000184420"/>
    </source>
</evidence>
<dbReference type="OrthoDB" id="5419426at2"/>
<dbReference type="PANTHER" id="PTHR42756:SF1">
    <property type="entry name" value="TRANSCRIPTIONAL REPRESSOR OF EMRAB OPERON"/>
    <property type="match status" value="1"/>
</dbReference>
<evidence type="ECO:0000259" key="4">
    <source>
        <dbReference type="PROSITE" id="PS50995"/>
    </source>
</evidence>
<organism evidence="5 6">
    <name type="scientific">Chitinophaga jiangningensis</name>
    <dbReference type="NCBI Taxonomy" id="1419482"/>
    <lineage>
        <taxon>Bacteria</taxon>
        <taxon>Pseudomonadati</taxon>
        <taxon>Bacteroidota</taxon>
        <taxon>Chitinophagia</taxon>
        <taxon>Chitinophagales</taxon>
        <taxon>Chitinophagaceae</taxon>
        <taxon>Chitinophaga</taxon>
    </lineage>
</organism>
<reference evidence="5 6" key="1">
    <citation type="submission" date="2016-11" db="EMBL/GenBank/DDBJ databases">
        <authorList>
            <person name="Jaros S."/>
            <person name="Januszkiewicz K."/>
            <person name="Wedrychowicz H."/>
        </authorList>
    </citation>
    <scope>NUCLEOTIDE SEQUENCE [LARGE SCALE GENOMIC DNA]</scope>
    <source>
        <strain evidence="5 6">DSM 27406</strain>
    </source>
</reference>
<proteinExistence type="predicted"/>
<dbReference type="RefSeq" id="WP_073085711.1">
    <property type="nucleotide sequence ID" value="NZ_FRBL01000009.1"/>
</dbReference>
<dbReference type="InterPro" id="IPR036388">
    <property type="entry name" value="WH-like_DNA-bd_sf"/>
</dbReference>
<name>A0A1M7K9I8_9BACT</name>
<dbReference type="Pfam" id="PF01047">
    <property type="entry name" value="MarR"/>
    <property type="match status" value="1"/>
</dbReference>
<dbReference type="InterPro" id="IPR000835">
    <property type="entry name" value="HTH_MarR-typ"/>
</dbReference>
<dbReference type="Gene3D" id="1.10.10.10">
    <property type="entry name" value="Winged helix-like DNA-binding domain superfamily/Winged helix DNA-binding domain"/>
    <property type="match status" value="1"/>
</dbReference>
<dbReference type="GO" id="GO:0003677">
    <property type="term" value="F:DNA binding"/>
    <property type="evidence" value="ECO:0007669"/>
    <property type="project" value="UniProtKB-KW"/>
</dbReference>
<evidence type="ECO:0000256" key="3">
    <source>
        <dbReference type="ARBA" id="ARBA00023163"/>
    </source>
</evidence>
<keyword evidence="2 5" id="KW-0238">DNA-binding</keyword>
<gene>
    <name evidence="5" type="ORF">SAMN05444266_109214</name>
</gene>
<dbReference type="EMBL" id="FRBL01000009">
    <property type="protein sequence ID" value="SHM61926.1"/>
    <property type="molecule type" value="Genomic_DNA"/>
</dbReference>
<dbReference type="AlphaFoldDB" id="A0A1M7K9I8"/>
<protein>
    <submittedName>
        <fullName evidence="5">DNA-binding transcriptional regulator, MarR family</fullName>
    </submittedName>
</protein>
<accession>A0A1M7K9I8</accession>
<keyword evidence="3" id="KW-0804">Transcription</keyword>